<dbReference type="Proteomes" id="UP000194761">
    <property type="component" value="Unassembled WGS sequence"/>
</dbReference>
<evidence type="ECO:0000256" key="1">
    <source>
        <dbReference type="ARBA" id="ARBA00010088"/>
    </source>
</evidence>
<feature type="domain" description="AB hydrolase-1" evidence="4">
    <location>
        <begin position="89"/>
        <end position="459"/>
    </location>
</feature>
<gene>
    <name evidence="5" type="ORF">CA984_20760</name>
</gene>
<accession>A0A243RKX1</accession>
<dbReference type="EMBL" id="NGFP01000094">
    <property type="protein sequence ID" value="OUC94876.1"/>
    <property type="molecule type" value="Genomic_DNA"/>
</dbReference>
<dbReference type="InterPro" id="IPR029058">
    <property type="entry name" value="AB_hydrolase_fold"/>
</dbReference>
<proteinExistence type="inferred from homology"/>
<dbReference type="RefSeq" id="WP_086574891.1">
    <property type="nucleotide sequence ID" value="NZ_NGFP01000094.1"/>
</dbReference>
<dbReference type="SUPFAM" id="SSF53474">
    <property type="entry name" value="alpha/beta-Hydrolases"/>
    <property type="match status" value="1"/>
</dbReference>
<dbReference type="Gene3D" id="3.40.50.1820">
    <property type="entry name" value="alpha/beta hydrolase"/>
    <property type="match status" value="1"/>
</dbReference>
<evidence type="ECO:0000313" key="5">
    <source>
        <dbReference type="EMBL" id="OUC94876.1"/>
    </source>
</evidence>
<keyword evidence="3" id="KW-0378">Hydrolase</keyword>
<dbReference type="GO" id="GO:0016787">
    <property type="term" value="F:hydrolase activity"/>
    <property type="evidence" value="ECO:0007669"/>
    <property type="project" value="UniProtKB-KW"/>
</dbReference>
<keyword evidence="6" id="KW-1185">Reference proteome</keyword>
<reference evidence="5 6" key="1">
    <citation type="submission" date="2017-05" db="EMBL/GenBank/DDBJ databases">
        <title>Biotechnological potential of actinobacteria isolated from South African environments.</title>
        <authorList>
            <person name="Le Roes-Hill M."/>
            <person name="Prins A."/>
            <person name="Durrell K.A."/>
        </authorList>
    </citation>
    <scope>NUCLEOTIDE SEQUENCE [LARGE SCALE GENOMIC DNA]</scope>
    <source>
        <strain evidence="5">M26</strain>
    </source>
</reference>
<comment type="caution">
    <text evidence="5">The sequence shown here is derived from an EMBL/GenBank/DDBJ whole genome shotgun (WGS) entry which is preliminary data.</text>
</comment>
<organism evidence="5 6">
    <name type="scientific">Streptosporangium minutum</name>
    <dbReference type="NCBI Taxonomy" id="569862"/>
    <lineage>
        <taxon>Bacteria</taxon>
        <taxon>Bacillati</taxon>
        <taxon>Actinomycetota</taxon>
        <taxon>Actinomycetes</taxon>
        <taxon>Streptosporangiales</taxon>
        <taxon>Streptosporangiaceae</taxon>
        <taxon>Streptosporangium</taxon>
    </lineage>
</organism>
<evidence type="ECO:0000313" key="6">
    <source>
        <dbReference type="Proteomes" id="UP000194761"/>
    </source>
</evidence>
<protein>
    <recommendedName>
        <fullName evidence="4">AB hydrolase-1 domain-containing protein</fullName>
    </recommendedName>
</protein>
<evidence type="ECO:0000259" key="4">
    <source>
        <dbReference type="Pfam" id="PF00561"/>
    </source>
</evidence>
<evidence type="ECO:0000256" key="2">
    <source>
        <dbReference type="ARBA" id="ARBA00022729"/>
    </source>
</evidence>
<dbReference type="PANTHER" id="PTHR43248:SF29">
    <property type="entry name" value="TRIPEPTIDYL AMINOPEPTIDASE"/>
    <property type="match status" value="1"/>
</dbReference>
<sequence length="496" mass="54668">MRRHVWVGTVLTALVTGTALGITPVRADSQGEPRSATKGVGWKPCPDTPAVECGSVTVPIDWSRPDGPAIEIALARRKATDPSARIGSILINPGGPGASGVADVQADGIGGSFSAGVRRRFDVVGFDPRGVGRSHLIRCRPTTLRPSDVLPTTAEQFRRLRELNRAYGDGCRKLSGPLVGFVDNKSVIRDMDAIRAALGERELTYYGNSYGTLMGQQYAQMFPHRVRAMVLDSTMDHSQATTWSFLRSEAKAVQESFDQYVAWCRRSTDCALHGKDVRRVFAELYARAERGKLIDPRTTMKISLIELLLDTQYAFLGPYWKSLSEDQAKLLASKPEPAVTAPSKQVSEKPVEDPATPIFCQDWRVPVRNVDEVQAYRRKLAQVAPDMKLPAQAWASTMTCVGWPDRARNPQEPLRWKGVPPVLMLNSRYDPVTPYEWAQNVARQPSAVLLTYDGWGHGVYSMDSGCVTAATERYLIDLRTPARGAHCPAIKPPPGR</sequence>
<dbReference type="PANTHER" id="PTHR43248">
    <property type="entry name" value="2-SUCCINYL-6-HYDROXY-2,4-CYCLOHEXADIENE-1-CARBOXYLATE SYNTHASE"/>
    <property type="match status" value="1"/>
</dbReference>
<name>A0A243RKX1_9ACTN</name>
<dbReference type="InterPro" id="IPR051601">
    <property type="entry name" value="Serine_prot/Carboxylest_S33"/>
</dbReference>
<evidence type="ECO:0000256" key="3">
    <source>
        <dbReference type="ARBA" id="ARBA00022801"/>
    </source>
</evidence>
<dbReference type="AlphaFoldDB" id="A0A243RKX1"/>
<keyword evidence="2" id="KW-0732">Signal</keyword>
<comment type="similarity">
    <text evidence="1">Belongs to the peptidase S33 family.</text>
</comment>
<dbReference type="Pfam" id="PF00561">
    <property type="entry name" value="Abhydrolase_1"/>
    <property type="match status" value="1"/>
</dbReference>
<dbReference type="InterPro" id="IPR000073">
    <property type="entry name" value="AB_hydrolase_1"/>
</dbReference>